<evidence type="ECO:0000259" key="3">
    <source>
        <dbReference type="Pfam" id="PF02657"/>
    </source>
</evidence>
<gene>
    <name evidence="4" type="ORF">KC19_7G108400</name>
</gene>
<dbReference type="PANTHER" id="PTHR43597:SF5">
    <property type="entry name" value="SUFE-LIKE PROTEIN 2, CHLOROPLASTIC"/>
    <property type="match status" value="1"/>
</dbReference>
<keyword evidence="5" id="KW-1185">Reference proteome</keyword>
<comment type="similarity">
    <text evidence="1">Belongs to the SufE family.</text>
</comment>
<sequence>MAMAVLSSSSSSVSLARLPSSPSAASKPHHQPRVTLPGLPLHQIAICKLSPSKPSHASSPQRAPSRALNQALNTTRNWALASTAQVHPTETAGDELPANLQKIVHLFQAVGEQRARYQQLLYYGQKMMPLAKEHCIPENKVNGCVSQVWVVCKLRDDGRVYFQAESDSALTKGLAALLVEGLSGATPGEVLKVSPDFMQKLGLQQSLTPSRSNGFLNMLKLMQKKTTQAYSGL</sequence>
<dbReference type="Gene3D" id="3.90.1010.10">
    <property type="match status" value="1"/>
</dbReference>
<evidence type="ECO:0000313" key="5">
    <source>
        <dbReference type="Proteomes" id="UP000822688"/>
    </source>
</evidence>
<evidence type="ECO:0000313" key="4">
    <source>
        <dbReference type="EMBL" id="KAG0567074.1"/>
    </source>
</evidence>
<dbReference type="PANTHER" id="PTHR43597">
    <property type="entry name" value="SULFUR ACCEPTOR PROTEIN CSDE"/>
    <property type="match status" value="1"/>
</dbReference>
<dbReference type="InterPro" id="IPR003808">
    <property type="entry name" value="Fe-S_metab-assoc_dom"/>
</dbReference>
<accession>A0A8T0H9Q2</accession>
<name>A0A8T0H9Q2_CERPU</name>
<organism evidence="4 5">
    <name type="scientific">Ceratodon purpureus</name>
    <name type="common">Fire moss</name>
    <name type="synonym">Dicranum purpureum</name>
    <dbReference type="NCBI Taxonomy" id="3225"/>
    <lineage>
        <taxon>Eukaryota</taxon>
        <taxon>Viridiplantae</taxon>
        <taxon>Streptophyta</taxon>
        <taxon>Embryophyta</taxon>
        <taxon>Bryophyta</taxon>
        <taxon>Bryophytina</taxon>
        <taxon>Bryopsida</taxon>
        <taxon>Dicranidae</taxon>
        <taxon>Pseudoditrichales</taxon>
        <taxon>Ditrichaceae</taxon>
        <taxon>Ceratodon</taxon>
    </lineage>
</organism>
<proteinExistence type="inferred from homology"/>
<feature type="region of interest" description="Disordered" evidence="2">
    <location>
        <begin position="1"/>
        <end position="35"/>
    </location>
</feature>
<evidence type="ECO:0000256" key="2">
    <source>
        <dbReference type="SAM" id="MobiDB-lite"/>
    </source>
</evidence>
<feature type="compositionally biased region" description="Low complexity" evidence="2">
    <location>
        <begin position="1"/>
        <end position="26"/>
    </location>
</feature>
<reference evidence="4" key="1">
    <citation type="submission" date="2020-06" db="EMBL/GenBank/DDBJ databases">
        <title>WGS assembly of Ceratodon purpureus strain R40.</title>
        <authorList>
            <person name="Carey S.B."/>
            <person name="Jenkins J."/>
            <person name="Shu S."/>
            <person name="Lovell J.T."/>
            <person name="Sreedasyam A."/>
            <person name="Maumus F."/>
            <person name="Tiley G.P."/>
            <person name="Fernandez-Pozo N."/>
            <person name="Barry K."/>
            <person name="Chen C."/>
            <person name="Wang M."/>
            <person name="Lipzen A."/>
            <person name="Daum C."/>
            <person name="Saski C.A."/>
            <person name="Payton A.C."/>
            <person name="Mcbreen J.C."/>
            <person name="Conrad R.E."/>
            <person name="Kollar L.M."/>
            <person name="Olsson S."/>
            <person name="Huttunen S."/>
            <person name="Landis J.B."/>
            <person name="Wickett N.J."/>
            <person name="Johnson M.G."/>
            <person name="Rensing S.A."/>
            <person name="Grimwood J."/>
            <person name="Schmutz J."/>
            <person name="Mcdaniel S.F."/>
        </authorList>
    </citation>
    <scope>NUCLEOTIDE SEQUENCE</scope>
    <source>
        <strain evidence="4">R40</strain>
    </source>
</reference>
<dbReference type="EMBL" id="CM026428">
    <property type="protein sequence ID" value="KAG0567074.1"/>
    <property type="molecule type" value="Genomic_DNA"/>
</dbReference>
<feature type="domain" description="Fe-S metabolism associated" evidence="3">
    <location>
        <begin position="106"/>
        <end position="224"/>
    </location>
</feature>
<comment type="caution">
    <text evidence="4">The sequence shown here is derived from an EMBL/GenBank/DDBJ whole genome shotgun (WGS) entry which is preliminary data.</text>
</comment>
<dbReference type="AlphaFoldDB" id="A0A8T0H9Q2"/>
<protein>
    <recommendedName>
        <fullName evidence="3">Fe-S metabolism associated domain-containing protein</fullName>
    </recommendedName>
</protein>
<dbReference type="Pfam" id="PF02657">
    <property type="entry name" value="SufE"/>
    <property type="match status" value="1"/>
</dbReference>
<dbReference type="Proteomes" id="UP000822688">
    <property type="component" value="Chromosome 7"/>
</dbReference>
<evidence type="ECO:0000256" key="1">
    <source>
        <dbReference type="ARBA" id="ARBA00010282"/>
    </source>
</evidence>
<dbReference type="SUPFAM" id="SSF82649">
    <property type="entry name" value="SufE/NifU"/>
    <property type="match status" value="1"/>
</dbReference>
<dbReference type="EMBL" id="CM026428">
    <property type="protein sequence ID" value="KAG0567075.1"/>
    <property type="molecule type" value="Genomic_DNA"/>
</dbReference>
<dbReference type="EMBL" id="CM026428">
    <property type="protein sequence ID" value="KAG0567073.1"/>
    <property type="molecule type" value="Genomic_DNA"/>
</dbReference>